<evidence type="ECO:0000313" key="8">
    <source>
        <dbReference type="Proteomes" id="UP000264141"/>
    </source>
</evidence>
<dbReference type="PROSITE" id="PS00211">
    <property type="entry name" value="ABC_TRANSPORTER_1"/>
    <property type="match status" value="1"/>
</dbReference>
<dbReference type="InterPro" id="IPR015854">
    <property type="entry name" value="ABC_transpr_LolD-like"/>
</dbReference>
<protein>
    <submittedName>
        <fullName evidence="7">ABC transporter ATP-binding protein</fullName>
    </submittedName>
</protein>
<dbReference type="CDD" id="cd03255">
    <property type="entry name" value="ABC_MJ0796_LolCDE_FtsE"/>
    <property type="match status" value="1"/>
</dbReference>
<dbReference type="Proteomes" id="UP000264141">
    <property type="component" value="Unassembled WGS sequence"/>
</dbReference>
<proteinExistence type="predicted"/>
<dbReference type="InterPro" id="IPR003439">
    <property type="entry name" value="ABC_transporter-like_ATP-bd"/>
</dbReference>
<dbReference type="GO" id="GO:0005886">
    <property type="term" value="C:plasma membrane"/>
    <property type="evidence" value="ECO:0007669"/>
    <property type="project" value="TreeGrafter"/>
</dbReference>
<evidence type="ECO:0000259" key="5">
    <source>
        <dbReference type="PROSITE" id="PS50893"/>
    </source>
</evidence>
<evidence type="ECO:0000313" key="7">
    <source>
        <dbReference type="EMBL" id="HCE16397.1"/>
    </source>
</evidence>
<name>A0A3D1JDR7_9CHLR</name>
<organism evidence="7 8">
    <name type="scientific">Anaerolinea thermolimosa</name>
    <dbReference type="NCBI Taxonomy" id="229919"/>
    <lineage>
        <taxon>Bacteria</taxon>
        <taxon>Bacillati</taxon>
        <taxon>Chloroflexota</taxon>
        <taxon>Anaerolineae</taxon>
        <taxon>Anaerolineales</taxon>
        <taxon>Anaerolineaceae</taxon>
        <taxon>Anaerolinea</taxon>
    </lineage>
</organism>
<evidence type="ECO:0000256" key="3">
    <source>
        <dbReference type="ARBA" id="ARBA00022840"/>
    </source>
</evidence>
<dbReference type="EMBL" id="DPBP01000004">
    <property type="protein sequence ID" value="HCE16397.1"/>
    <property type="molecule type" value="Genomic_DNA"/>
</dbReference>
<keyword evidence="4" id="KW-0238">DNA-binding</keyword>
<comment type="caution">
    <text evidence="7">The sequence shown here is derived from an EMBL/GenBank/DDBJ whole genome shotgun (WGS) entry which is preliminary data.</text>
</comment>
<dbReference type="GO" id="GO:0022857">
    <property type="term" value="F:transmembrane transporter activity"/>
    <property type="evidence" value="ECO:0007669"/>
    <property type="project" value="UniProtKB-ARBA"/>
</dbReference>
<dbReference type="FunFam" id="3.40.50.300:FF:000032">
    <property type="entry name" value="Export ABC transporter ATP-binding protein"/>
    <property type="match status" value="1"/>
</dbReference>
<dbReference type="GO" id="GO:0016887">
    <property type="term" value="F:ATP hydrolysis activity"/>
    <property type="evidence" value="ECO:0007669"/>
    <property type="project" value="InterPro"/>
</dbReference>
<accession>A0A3D1JDR7</accession>
<evidence type="ECO:0000256" key="2">
    <source>
        <dbReference type="ARBA" id="ARBA00022741"/>
    </source>
</evidence>
<dbReference type="PROSITE" id="PS50893">
    <property type="entry name" value="ABC_TRANSPORTER_2"/>
    <property type="match status" value="1"/>
</dbReference>
<gene>
    <name evidence="7" type="ORF">DEQ80_00920</name>
</gene>
<dbReference type="SUPFAM" id="SSF52540">
    <property type="entry name" value="P-loop containing nucleoside triphosphate hydrolases"/>
    <property type="match status" value="1"/>
</dbReference>
<evidence type="ECO:0000256" key="1">
    <source>
        <dbReference type="ARBA" id="ARBA00022448"/>
    </source>
</evidence>
<dbReference type="InterPro" id="IPR003593">
    <property type="entry name" value="AAA+_ATPase"/>
</dbReference>
<feature type="domain" description="SpoVT-AbrB" evidence="6">
    <location>
        <begin position="269"/>
        <end position="312"/>
    </location>
</feature>
<dbReference type="OrthoDB" id="9804270at2"/>
<reference evidence="7 8" key="1">
    <citation type="journal article" date="2018" name="Nat. Biotechnol.">
        <title>A standardized bacterial taxonomy based on genome phylogeny substantially revises the tree of life.</title>
        <authorList>
            <person name="Parks D.H."/>
            <person name="Chuvochina M."/>
            <person name="Waite D.W."/>
            <person name="Rinke C."/>
            <person name="Skarshewski A."/>
            <person name="Chaumeil P.A."/>
            <person name="Hugenholtz P."/>
        </authorList>
    </citation>
    <scope>NUCLEOTIDE SEQUENCE [LARGE SCALE GENOMIC DNA]</scope>
    <source>
        <strain evidence="7">UBA8781</strain>
    </source>
</reference>
<sequence length="353" mass="38945">MIIEDEPFILCDGLVKIYKVANLEVVALQGLDLLVHRGELLGIVGASGSGKSTLMNILGGLDRPSAGRVFVDGRDLLKMSDAELNAYRSTRVGFVWQQGARNLIPYLSALENVKLPITIAGKMTRESSKRAEMLLDAVGLGERKLHRLVEMSGGEQQRVAIAVALANNPSLLLADEPTGEVDTNTANEIFQIFKDLNHELGITTIIVSHDMNIARHVDRVVAIRDGKTSTETVRQPVNNLHPAVAESEQQTGEPNAPTNPDHHEEVTFEEVVLLDSAGRLQVPRDYLEQFNIQRRVFVEVTKDGILIRPAPPSEREKALVQATSGKLPLEEKETGLRALFSRLRIPNITRRQP</sequence>
<feature type="domain" description="ABC transporter" evidence="5">
    <location>
        <begin position="9"/>
        <end position="250"/>
    </location>
</feature>
<dbReference type="InterPro" id="IPR007159">
    <property type="entry name" value="SpoVT-AbrB_dom"/>
</dbReference>
<dbReference type="PANTHER" id="PTHR24220">
    <property type="entry name" value="IMPORT ATP-BINDING PROTEIN"/>
    <property type="match status" value="1"/>
</dbReference>
<dbReference type="Gene3D" id="3.40.50.300">
    <property type="entry name" value="P-loop containing nucleotide triphosphate hydrolases"/>
    <property type="match status" value="1"/>
</dbReference>
<dbReference type="GO" id="GO:0098796">
    <property type="term" value="C:membrane protein complex"/>
    <property type="evidence" value="ECO:0007669"/>
    <property type="project" value="UniProtKB-ARBA"/>
</dbReference>
<dbReference type="GO" id="GO:0003677">
    <property type="term" value="F:DNA binding"/>
    <property type="evidence" value="ECO:0007669"/>
    <property type="project" value="UniProtKB-UniRule"/>
</dbReference>
<dbReference type="RefSeq" id="WP_084001425.1">
    <property type="nucleotide sequence ID" value="NZ_DF967965.1"/>
</dbReference>
<keyword evidence="1" id="KW-0813">Transport</keyword>
<dbReference type="PANTHER" id="PTHR24220:SF685">
    <property type="entry name" value="ABC TRANSPORTER RELATED"/>
    <property type="match status" value="1"/>
</dbReference>
<evidence type="ECO:0000259" key="6">
    <source>
        <dbReference type="PROSITE" id="PS51740"/>
    </source>
</evidence>
<keyword evidence="2" id="KW-0547">Nucleotide-binding</keyword>
<evidence type="ECO:0000256" key="4">
    <source>
        <dbReference type="PROSITE-ProRule" id="PRU01076"/>
    </source>
</evidence>
<dbReference type="SMART" id="SM00966">
    <property type="entry name" value="SpoVT_AbrB"/>
    <property type="match status" value="1"/>
</dbReference>
<dbReference type="STRING" id="229919.GCA_001050195_02591"/>
<dbReference type="InterPro" id="IPR017871">
    <property type="entry name" value="ABC_transporter-like_CS"/>
</dbReference>
<dbReference type="PROSITE" id="PS51740">
    <property type="entry name" value="SPOVT_ABRB"/>
    <property type="match status" value="1"/>
</dbReference>
<dbReference type="InterPro" id="IPR027417">
    <property type="entry name" value="P-loop_NTPase"/>
</dbReference>
<dbReference type="GO" id="GO:0005524">
    <property type="term" value="F:ATP binding"/>
    <property type="evidence" value="ECO:0007669"/>
    <property type="project" value="UniProtKB-KW"/>
</dbReference>
<dbReference type="AlphaFoldDB" id="A0A3D1JDR7"/>
<dbReference type="InterPro" id="IPR017911">
    <property type="entry name" value="MacB-like_ATP-bd"/>
</dbReference>
<dbReference type="Pfam" id="PF00005">
    <property type="entry name" value="ABC_tran"/>
    <property type="match status" value="1"/>
</dbReference>
<dbReference type="SMART" id="SM00382">
    <property type="entry name" value="AAA"/>
    <property type="match status" value="1"/>
</dbReference>
<keyword evidence="3 7" id="KW-0067">ATP-binding</keyword>